<dbReference type="EMBL" id="GBXM01074114">
    <property type="protein sequence ID" value="JAH34463.1"/>
    <property type="molecule type" value="Transcribed_RNA"/>
</dbReference>
<dbReference type="AlphaFoldDB" id="A0A0E9U6J5"/>
<protein>
    <submittedName>
        <fullName evidence="1">Uncharacterized protein</fullName>
    </submittedName>
</protein>
<accession>A0A0E9U6J5</accession>
<name>A0A0E9U6J5_ANGAN</name>
<sequence length="46" mass="5060">MGSQRLPAYQMGNGAAHFLHVEEKYMPRPASTPAETTTMVFCAPPH</sequence>
<reference evidence="1" key="1">
    <citation type="submission" date="2014-11" db="EMBL/GenBank/DDBJ databases">
        <authorList>
            <person name="Amaro Gonzalez C."/>
        </authorList>
    </citation>
    <scope>NUCLEOTIDE SEQUENCE</scope>
</reference>
<evidence type="ECO:0000313" key="1">
    <source>
        <dbReference type="EMBL" id="JAH61456.1"/>
    </source>
</evidence>
<reference evidence="1" key="2">
    <citation type="journal article" date="2015" name="Fish Shellfish Immunol.">
        <title>Early steps in the European eel (Anguilla anguilla)-Vibrio vulnificus interaction in the gills: Role of the RtxA13 toxin.</title>
        <authorList>
            <person name="Callol A."/>
            <person name="Pajuelo D."/>
            <person name="Ebbesson L."/>
            <person name="Teles M."/>
            <person name="MacKenzie S."/>
            <person name="Amaro C."/>
        </authorList>
    </citation>
    <scope>NUCLEOTIDE SEQUENCE</scope>
</reference>
<organism evidence="1">
    <name type="scientific">Anguilla anguilla</name>
    <name type="common">European freshwater eel</name>
    <name type="synonym">Muraena anguilla</name>
    <dbReference type="NCBI Taxonomy" id="7936"/>
    <lineage>
        <taxon>Eukaryota</taxon>
        <taxon>Metazoa</taxon>
        <taxon>Chordata</taxon>
        <taxon>Craniata</taxon>
        <taxon>Vertebrata</taxon>
        <taxon>Euteleostomi</taxon>
        <taxon>Actinopterygii</taxon>
        <taxon>Neopterygii</taxon>
        <taxon>Teleostei</taxon>
        <taxon>Anguilliformes</taxon>
        <taxon>Anguillidae</taxon>
        <taxon>Anguilla</taxon>
    </lineage>
</organism>
<dbReference type="EMBL" id="GBXM01047121">
    <property type="protein sequence ID" value="JAH61456.1"/>
    <property type="molecule type" value="Transcribed_RNA"/>
</dbReference>
<proteinExistence type="predicted"/>